<gene>
    <name evidence="3" type="ORF">FIM25_12695</name>
</gene>
<dbReference type="Proteomes" id="UP000321899">
    <property type="component" value="Unassembled WGS sequence"/>
</dbReference>
<sequence>MVSPEKGLCKVWWQAAFFILQSIGFLVGLVQWGSRLWDGDEWNKSGLAKKREQNGPCRRYKSALPFTGKTDKN</sequence>
<dbReference type="EMBL" id="VDMB01000018">
    <property type="protein sequence ID" value="TYT73891.1"/>
    <property type="molecule type" value="Genomic_DNA"/>
</dbReference>
<evidence type="ECO:0000256" key="2">
    <source>
        <dbReference type="SAM" id="Phobius"/>
    </source>
</evidence>
<dbReference type="AlphaFoldDB" id="A0A5S5MDV6"/>
<keyword evidence="2" id="KW-1133">Transmembrane helix</keyword>
<accession>A0A5S5MDV6</accession>
<feature type="transmembrane region" description="Helical" evidence="2">
    <location>
        <begin position="12"/>
        <end position="30"/>
    </location>
</feature>
<feature type="region of interest" description="Disordered" evidence="1">
    <location>
        <begin position="48"/>
        <end position="73"/>
    </location>
</feature>
<evidence type="ECO:0000313" key="3">
    <source>
        <dbReference type="EMBL" id="TYT73891.1"/>
    </source>
</evidence>
<keyword evidence="2" id="KW-0812">Transmembrane</keyword>
<keyword evidence="2" id="KW-0472">Membrane</keyword>
<protein>
    <submittedName>
        <fullName evidence="3">Uncharacterized protein</fullName>
    </submittedName>
</protein>
<name>A0A5S5MDV6_9BACT</name>
<evidence type="ECO:0000256" key="1">
    <source>
        <dbReference type="SAM" id="MobiDB-lite"/>
    </source>
</evidence>
<organism evidence="3 4">
    <name type="scientific">Desulfobotulus mexicanus</name>
    <dbReference type="NCBI Taxonomy" id="2586642"/>
    <lineage>
        <taxon>Bacteria</taxon>
        <taxon>Pseudomonadati</taxon>
        <taxon>Thermodesulfobacteriota</taxon>
        <taxon>Desulfobacteria</taxon>
        <taxon>Desulfobacterales</taxon>
        <taxon>Desulfobacteraceae</taxon>
        <taxon>Desulfobotulus</taxon>
    </lineage>
</organism>
<evidence type="ECO:0000313" key="4">
    <source>
        <dbReference type="Proteomes" id="UP000321899"/>
    </source>
</evidence>
<reference evidence="3 4" key="1">
    <citation type="submission" date="2019-06" db="EMBL/GenBank/DDBJ databases">
        <title>Desulfobotulus mexicanus sp. nov., a novel sulfate-reducing bacterium isolated from the sediment of an alkaline crater lake in Mexico.</title>
        <authorList>
            <person name="Hirschler-Rea A."/>
        </authorList>
    </citation>
    <scope>NUCLEOTIDE SEQUENCE [LARGE SCALE GENOMIC DNA]</scope>
    <source>
        <strain evidence="3 4">PAR22N</strain>
    </source>
</reference>
<comment type="caution">
    <text evidence="3">The sequence shown here is derived from an EMBL/GenBank/DDBJ whole genome shotgun (WGS) entry which is preliminary data.</text>
</comment>
<proteinExistence type="predicted"/>
<keyword evidence="4" id="KW-1185">Reference proteome</keyword>